<accession>A0A640T191</accession>
<feature type="compositionally biased region" description="Gly residues" evidence="1">
    <location>
        <begin position="38"/>
        <end position="51"/>
    </location>
</feature>
<evidence type="ECO:0000313" key="2">
    <source>
        <dbReference type="EMBL" id="GFE16822.1"/>
    </source>
</evidence>
<organism evidence="2 3">
    <name type="scientific">Streptomyces glebosus</name>
    <dbReference type="NCBI Taxonomy" id="249580"/>
    <lineage>
        <taxon>Bacteria</taxon>
        <taxon>Bacillati</taxon>
        <taxon>Actinomycetota</taxon>
        <taxon>Actinomycetes</taxon>
        <taxon>Kitasatosporales</taxon>
        <taxon>Streptomycetaceae</taxon>
        <taxon>Streptomyces</taxon>
    </lineage>
</organism>
<dbReference type="Proteomes" id="UP000430079">
    <property type="component" value="Unassembled WGS sequence"/>
</dbReference>
<feature type="compositionally biased region" description="Polar residues" evidence="1">
    <location>
        <begin position="1"/>
        <end position="20"/>
    </location>
</feature>
<protein>
    <submittedName>
        <fullName evidence="2">Uncharacterized protein</fullName>
    </submittedName>
</protein>
<feature type="compositionally biased region" description="Basic residues" evidence="1">
    <location>
        <begin position="24"/>
        <end position="36"/>
    </location>
</feature>
<proteinExistence type="predicted"/>
<keyword evidence="3" id="KW-1185">Reference proteome</keyword>
<evidence type="ECO:0000313" key="3">
    <source>
        <dbReference type="Proteomes" id="UP000430079"/>
    </source>
</evidence>
<gene>
    <name evidence="2" type="ORF">Sgleb_48690</name>
</gene>
<dbReference type="AlphaFoldDB" id="A0A640T191"/>
<dbReference type="EMBL" id="BLIO01000001">
    <property type="protein sequence ID" value="GFE16822.1"/>
    <property type="molecule type" value="Genomic_DNA"/>
</dbReference>
<feature type="region of interest" description="Disordered" evidence="1">
    <location>
        <begin position="1"/>
        <end position="88"/>
    </location>
</feature>
<evidence type="ECO:0000256" key="1">
    <source>
        <dbReference type="SAM" id="MobiDB-lite"/>
    </source>
</evidence>
<comment type="caution">
    <text evidence="2">The sequence shown here is derived from an EMBL/GenBank/DDBJ whole genome shotgun (WGS) entry which is preliminary data.</text>
</comment>
<sequence length="88" mass="9020">MSVRSTTPATRNMPPYSSVSRIRMVGRSHGGGRRRGSGPMGGAGGRLGGAGAWEAGAKALNPGEPAKRASRPVAGQEVNARLILPQMP</sequence>
<name>A0A640T191_9ACTN</name>
<reference evidence="2 3" key="1">
    <citation type="submission" date="2019-12" db="EMBL/GenBank/DDBJ databases">
        <title>Whole genome shotgun sequence of Streptomyces hygroscopicus subsp. glebosus NBRC 13786.</title>
        <authorList>
            <person name="Ichikawa N."/>
            <person name="Kimura A."/>
            <person name="Kitahashi Y."/>
            <person name="Komaki H."/>
            <person name="Tamura T."/>
        </authorList>
    </citation>
    <scope>NUCLEOTIDE SEQUENCE [LARGE SCALE GENOMIC DNA]</scope>
    <source>
        <strain evidence="2 3">NBRC 13786</strain>
    </source>
</reference>